<dbReference type="InParanoid" id="S8FRD7"/>
<keyword evidence="4" id="KW-1185">Reference proteome</keyword>
<dbReference type="STRING" id="743788.S8FRD7"/>
<dbReference type="EMBL" id="KE504129">
    <property type="protein sequence ID" value="EPT03791.1"/>
    <property type="molecule type" value="Genomic_DNA"/>
</dbReference>
<feature type="transmembrane region" description="Helical" evidence="2">
    <location>
        <begin position="105"/>
        <end position="126"/>
    </location>
</feature>
<name>S8FRD7_FOMSC</name>
<dbReference type="Proteomes" id="UP000015241">
    <property type="component" value="Unassembled WGS sequence"/>
</dbReference>
<dbReference type="AlphaFoldDB" id="S8FRD7"/>
<protein>
    <recommendedName>
        <fullName evidence="5">Transmembrane protein</fullName>
    </recommendedName>
</protein>
<evidence type="ECO:0008006" key="5">
    <source>
        <dbReference type="Google" id="ProtNLM"/>
    </source>
</evidence>
<feature type="transmembrane region" description="Helical" evidence="2">
    <location>
        <begin position="29"/>
        <end position="49"/>
    </location>
</feature>
<proteinExistence type="predicted"/>
<organism evidence="3 4">
    <name type="scientific">Fomitopsis schrenkii</name>
    <name type="common">Brown rot fungus</name>
    <dbReference type="NCBI Taxonomy" id="2126942"/>
    <lineage>
        <taxon>Eukaryota</taxon>
        <taxon>Fungi</taxon>
        <taxon>Dikarya</taxon>
        <taxon>Basidiomycota</taxon>
        <taxon>Agaricomycotina</taxon>
        <taxon>Agaricomycetes</taxon>
        <taxon>Polyporales</taxon>
        <taxon>Fomitopsis</taxon>
    </lineage>
</organism>
<sequence>MSVTALDGQMSIQDPRNPVLQEVYHHPDYRVVAAFLLGWVLISSAYYALSSRLLRDLPQRAVRLCMCKRDKKRDKDVEAAEDDIEKEDFSSRPPSQQEVDASASLFILNLCFVLAALASFCSLLNMGGGTGISVGCTIVIAWSSMASQSVRIVGLLMLSWRLRRLGAKQLEVYALWFGLFIVLGLVFAVNATGTGAVSVLGPSGVSICYRQYFWPVALTLSGVVMFLEIYVAVRLFLVGSPTATTWLGGLGRIFSIEVARPMSLFVLDAATVIQAAIWVDSLAQFVPFSLASLLVIGVFNYHGRVREGVTCLDDSPPSRRISGYTDRRFSTRPNSLLEPSPFLLHFMERPMSPDSHAHTVPVRSRPAMAHADGQDGDFVLHISTATSEDQDAVAVEPPRSAPAHLSESPQPLQSATRHILPFQVQYVERLEREAAAVQTGPVPPRRDRPKVFVVIDEDEQGTSTANAIRRSRQSIIGSDIIRMTPTTTPRKKRRFSILLSPESATPSANPYRSPRDSHSTSRTQRTSFSPYPHVQRSPTVQSEHAEHCVSPSSDYLSPEGTPRHFSWRVGMSRQQSVTSSRTAPRDELPTVMEGSSTIRTLSTPSRVPSRVQTRRLTFGQPVKPPPRRVNTAAARNALPPIVVPPPLVSRAASTGSMRSGPSPLPSADIPPVPPMPSPLLLSPVGGSKNVRGPRPSPSAGNSPATSPRVSVVGESSNNDNRDSQGSS</sequence>
<feature type="compositionally biased region" description="Pro residues" evidence="1">
    <location>
        <begin position="662"/>
        <end position="677"/>
    </location>
</feature>
<accession>S8FRD7</accession>
<feature type="compositionally biased region" description="Polar residues" evidence="1">
    <location>
        <begin position="593"/>
        <end position="615"/>
    </location>
</feature>
<gene>
    <name evidence="3" type="ORF">FOMPIDRAFT_160287</name>
</gene>
<keyword evidence="2" id="KW-0812">Transmembrane</keyword>
<feature type="region of interest" description="Disordered" evidence="1">
    <location>
        <begin position="572"/>
        <end position="727"/>
    </location>
</feature>
<dbReference type="HOGENOM" id="CLU_380833_0_0_1"/>
<feature type="compositionally biased region" description="Polar residues" evidence="1">
    <location>
        <begin position="572"/>
        <end position="582"/>
    </location>
</feature>
<keyword evidence="2" id="KW-0472">Membrane</keyword>
<evidence type="ECO:0000313" key="4">
    <source>
        <dbReference type="Proteomes" id="UP000015241"/>
    </source>
</evidence>
<evidence type="ECO:0000256" key="2">
    <source>
        <dbReference type="SAM" id="Phobius"/>
    </source>
</evidence>
<evidence type="ECO:0000256" key="1">
    <source>
        <dbReference type="SAM" id="MobiDB-lite"/>
    </source>
</evidence>
<feature type="transmembrane region" description="Helical" evidence="2">
    <location>
        <begin position="258"/>
        <end position="279"/>
    </location>
</feature>
<feature type="transmembrane region" description="Helical" evidence="2">
    <location>
        <begin position="212"/>
        <end position="237"/>
    </location>
</feature>
<dbReference type="OrthoDB" id="3351491at2759"/>
<keyword evidence="2" id="KW-1133">Transmembrane helix</keyword>
<feature type="region of interest" description="Disordered" evidence="1">
    <location>
        <begin position="485"/>
        <end position="559"/>
    </location>
</feature>
<feature type="compositionally biased region" description="Polar residues" evidence="1">
    <location>
        <begin position="698"/>
        <end position="727"/>
    </location>
</feature>
<feature type="region of interest" description="Disordered" evidence="1">
    <location>
        <begin position="77"/>
        <end position="96"/>
    </location>
</feature>
<feature type="transmembrane region" description="Helical" evidence="2">
    <location>
        <begin position="172"/>
        <end position="192"/>
    </location>
</feature>
<dbReference type="eggNOG" id="ENOG502SQM6">
    <property type="taxonomic scope" value="Eukaryota"/>
</dbReference>
<evidence type="ECO:0000313" key="3">
    <source>
        <dbReference type="EMBL" id="EPT03791.1"/>
    </source>
</evidence>
<feature type="compositionally biased region" description="Low complexity" evidence="1">
    <location>
        <begin position="678"/>
        <end position="687"/>
    </location>
</feature>
<reference evidence="3 4" key="1">
    <citation type="journal article" date="2012" name="Science">
        <title>The Paleozoic origin of enzymatic lignin decomposition reconstructed from 31 fungal genomes.</title>
        <authorList>
            <person name="Floudas D."/>
            <person name="Binder M."/>
            <person name="Riley R."/>
            <person name="Barry K."/>
            <person name="Blanchette R.A."/>
            <person name="Henrissat B."/>
            <person name="Martinez A.T."/>
            <person name="Otillar R."/>
            <person name="Spatafora J.W."/>
            <person name="Yadav J.S."/>
            <person name="Aerts A."/>
            <person name="Benoit I."/>
            <person name="Boyd A."/>
            <person name="Carlson A."/>
            <person name="Copeland A."/>
            <person name="Coutinho P.M."/>
            <person name="de Vries R.P."/>
            <person name="Ferreira P."/>
            <person name="Findley K."/>
            <person name="Foster B."/>
            <person name="Gaskell J."/>
            <person name="Glotzer D."/>
            <person name="Gorecki P."/>
            <person name="Heitman J."/>
            <person name="Hesse C."/>
            <person name="Hori C."/>
            <person name="Igarashi K."/>
            <person name="Jurgens J.A."/>
            <person name="Kallen N."/>
            <person name="Kersten P."/>
            <person name="Kohler A."/>
            <person name="Kuees U."/>
            <person name="Kumar T.K.A."/>
            <person name="Kuo A."/>
            <person name="LaButti K."/>
            <person name="Larrondo L.F."/>
            <person name="Lindquist E."/>
            <person name="Ling A."/>
            <person name="Lombard V."/>
            <person name="Lucas S."/>
            <person name="Lundell T."/>
            <person name="Martin R."/>
            <person name="McLaughlin D.J."/>
            <person name="Morgenstern I."/>
            <person name="Morin E."/>
            <person name="Murat C."/>
            <person name="Nagy L.G."/>
            <person name="Nolan M."/>
            <person name="Ohm R.A."/>
            <person name="Patyshakuliyeva A."/>
            <person name="Rokas A."/>
            <person name="Ruiz-Duenas F.J."/>
            <person name="Sabat G."/>
            <person name="Salamov A."/>
            <person name="Samejima M."/>
            <person name="Schmutz J."/>
            <person name="Slot J.C."/>
            <person name="St John F."/>
            <person name="Stenlid J."/>
            <person name="Sun H."/>
            <person name="Sun S."/>
            <person name="Syed K."/>
            <person name="Tsang A."/>
            <person name="Wiebenga A."/>
            <person name="Young D."/>
            <person name="Pisabarro A."/>
            <person name="Eastwood D.C."/>
            <person name="Martin F."/>
            <person name="Cullen D."/>
            <person name="Grigoriev I.V."/>
            <person name="Hibbett D.S."/>
        </authorList>
    </citation>
    <scope>NUCLEOTIDE SEQUENCE</scope>
    <source>
        <strain evidence="4">FP-58527</strain>
    </source>
</reference>
<feature type="transmembrane region" description="Helical" evidence="2">
    <location>
        <begin position="132"/>
        <end position="160"/>
    </location>
</feature>
<feature type="compositionally biased region" description="Polar residues" evidence="1">
    <location>
        <begin position="520"/>
        <end position="529"/>
    </location>
</feature>